<reference evidence="2 3" key="1">
    <citation type="journal article" date="2017" name="Nat. Commun.">
        <title>Genome assembly with in vitro proximity ligation data and whole-genome triplication in lettuce.</title>
        <authorList>
            <person name="Reyes-Chin-Wo S."/>
            <person name="Wang Z."/>
            <person name="Yang X."/>
            <person name="Kozik A."/>
            <person name="Arikit S."/>
            <person name="Song C."/>
            <person name="Xia L."/>
            <person name="Froenicke L."/>
            <person name="Lavelle D.O."/>
            <person name="Truco M.J."/>
            <person name="Xia R."/>
            <person name="Zhu S."/>
            <person name="Xu C."/>
            <person name="Xu H."/>
            <person name="Xu X."/>
            <person name="Cox K."/>
            <person name="Korf I."/>
            <person name="Meyers B.C."/>
            <person name="Michelmore R.W."/>
        </authorList>
    </citation>
    <scope>NUCLEOTIDE SEQUENCE [LARGE SCALE GENOMIC DNA]</scope>
    <source>
        <strain evidence="3">cv. Salinas</strain>
        <tissue evidence="2">Seedlings</tissue>
    </source>
</reference>
<evidence type="ECO:0000256" key="1">
    <source>
        <dbReference type="SAM" id="MobiDB-lite"/>
    </source>
</evidence>
<feature type="compositionally biased region" description="Acidic residues" evidence="1">
    <location>
        <begin position="66"/>
        <end position="88"/>
    </location>
</feature>
<dbReference type="Proteomes" id="UP000235145">
    <property type="component" value="Unassembled WGS sequence"/>
</dbReference>
<sequence length="88" mass="10123">MDDTISAGDDHIHDQHEYPIDYADDDEDFGETLTYKFEDPLEHIQNHIDVNSNYHLGESSNHNQDAENENEFIDDEADDAIVDDSIDL</sequence>
<feature type="region of interest" description="Disordered" evidence="1">
    <location>
        <begin position="1"/>
        <end position="25"/>
    </location>
</feature>
<dbReference type="EMBL" id="NBSK02000009">
    <property type="protein sequence ID" value="KAJ0188718.1"/>
    <property type="molecule type" value="Genomic_DNA"/>
</dbReference>
<evidence type="ECO:0000313" key="3">
    <source>
        <dbReference type="Proteomes" id="UP000235145"/>
    </source>
</evidence>
<dbReference type="AlphaFoldDB" id="A0A9R1UKL4"/>
<comment type="caution">
    <text evidence="2">The sequence shown here is derived from an EMBL/GenBank/DDBJ whole genome shotgun (WGS) entry which is preliminary data.</text>
</comment>
<protein>
    <submittedName>
        <fullName evidence="2">Uncharacterized protein</fullName>
    </submittedName>
</protein>
<organism evidence="2 3">
    <name type="scientific">Lactuca sativa</name>
    <name type="common">Garden lettuce</name>
    <dbReference type="NCBI Taxonomy" id="4236"/>
    <lineage>
        <taxon>Eukaryota</taxon>
        <taxon>Viridiplantae</taxon>
        <taxon>Streptophyta</taxon>
        <taxon>Embryophyta</taxon>
        <taxon>Tracheophyta</taxon>
        <taxon>Spermatophyta</taxon>
        <taxon>Magnoliopsida</taxon>
        <taxon>eudicotyledons</taxon>
        <taxon>Gunneridae</taxon>
        <taxon>Pentapetalae</taxon>
        <taxon>asterids</taxon>
        <taxon>campanulids</taxon>
        <taxon>Asterales</taxon>
        <taxon>Asteraceae</taxon>
        <taxon>Cichorioideae</taxon>
        <taxon>Cichorieae</taxon>
        <taxon>Lactucinae</taxon>
        <taxon>Lactuca</taxon>
    </lineage>
</organism>
<accession>A0A9R1UKL4</accession>
<feature type="region of interest" description="Disordered" evidence="1">
    <location>
        <begin position="53"/>
        <end position="88"/>
    </location>
</feature>
<evidence type="ECO:0000313" key="2">
    <source>
        <dbReference type="EMBL" id="KAJ0188718.1"/>
    </source>
</evidence>
<name>A0A9R1UKL4_LACSA</name>
<gene>
    <name evidence="2" type="ORF">LSAT_V11C900505140</name>
</gene>
<proteinExistence type="predicted"/>
<feature type="compositionally biased region" description="Polar residues" evidence="1">
    <location>
        <begin position="53"/>
        <end position="63"/>
    </location>
</feature>
<keyword evidence="3" id="KW-1185">Reference proteome</keyword>
<feature type="compositionally biased region" description="Basic and acidic residues" evidence="1">
    <location>
        <begin position="8"/>
        <end position="19"/>
    </location>
</feature>